<accession>A0A4D4J6B5</accession>
<dbReference type="EMBL" id="BJFL01000008">
    <property type="protein sequence ID" value="GDY30642.1"/>
    <property type="molecule type" value="Genomic_DNA"/>
</dbReference>
<evidence type="ECO:0000313" key="3">
    <source>
        <dbReference type="Proteomes" id="UP000298860"/>
    </source>
</evidence>
<keyword evidence="1" id="KW-0472">Membrane</keyword>
<name>A0A4D4J6B5_9PSEU</name>
<reference evidence="3" key="1">
    <citation type="submission" date="2019-04" db="EMBL/GenBank/DDBJ databases">
        <title>Draft genome sequence of Pseudonocardiaceae bacterium SL3-2-4.</title>
        <authorList>
            <person name="Ningsih F."/>
            <person name="Yokota A."/>
            <person name="Sakai Y."/>
            <person name="Nanatani K."/>
            <person name="Yabe S."/>
            <person name="Oetari A."/>
            <person name="Sjamsuridzal W."/>
        </authorList>
    </citation>
    <scope>NUCLEOTIDE SEQUENCE [LARGE SCALE GENOMIC DNA]</scope>
    <source>
        <strain evidence="3">SL3-2-4</strain>
    </source>
</reference>
<dbReference type="Proteomes" id="UP000298860">
    <property type="component" value="Unassembled WGS sequence"/>
</dbReference>
<keyword evidence="3" id="KW-1185">Reference proteome</keyword>
<proteinExistence type="predicted"/>
<dbReference type="OrthoDB" id="3812641at2"/>
<keyword evidence="1" id="KW-0812">Transmembrane</keyword>
<sequence>MDPNLLGSMPLAAGSSNLAPFVPIAALVVLGIVGRVVVRSRKGHNTRVRPGDLAERYRAAGVHYTSPPGGFGTPTGQPLDHVEGIRHGVRFTAFRRTEQTGFTFHVNDPNNSMGERNFTSIVRVSIPLAQAVPPLRITERTDKERDSYRAFVSDVNAGAVATGILEFDDRFLVRCSDLGFVRRIMGPELAGWLRGHHRTTAYTDVSGPLSGIEFAENTLSVEQCGHLEPDLVFPALDFLVEMLSKVPPELVPPREAAAPPAQGAP</sequence>
<dbReference type="AlphaFoldDB" id="A0A4D4J6B5"/>
<dbReference type="RefSeq" id="WP_137813738.1">
    <property type="nucleotide sequence ID" value="NZ_BJFL01000008.1"/>
</dbReference>
<keyword evidence="1" id="KW-1133">Transmembrane helix</keyword>
<organism evidence="2 3">
    <name type="scientific">Gandjariella thermophila</name>
    <dbReference type="NCBI Taxonomy" id="1931992"/>
    <lineage>
        <taxon>Bacteria</taxon>
        <taxon>Bacillati</taxon>
        <taxon>Actinomycetota</taxon>
        <taxon>Actinomycetes</taxon>
        <taxon>Pseudonocardiales</taxon>
        <taxon>Pseudonocardiaceae</taxon>
        <taxon>Gandjariella</taxon>
    </lineage>
</organism>
<feature type="transmembrane region" description="Helical" evidence="1">
    <location>
        <begin position="20"/>
        <end position="38"/>
    </location>
</feature>
<gene>
    <name evidence="2" type="ORF">GTS_22750</name>
</gene>
<evidence type="ECO:0000256" key="1">
    <source>
        <dbReference type="SAM" id="Phobius"/>
    </source>
</evidence>
<evidence type="ECO:0008006" key="4">
    <source>
        <dbReference type="Google" id="ProtNLM"/>
    </source>
</evidence>
<comment type="caution">
    <text evidence="2">The sequence shown here is derived from an EMBL/GenBank/DDBJ whole genome shotgun (WGS) entry which is preliminary data.</text>
</comment>
<protein>
    <recommendedName>
        <fullName evidence="4">DUF3137 domain-containing protein</fullName>
    </recommendedName>
</protein>
<evidence type="ECO:0000313" key="2">
    <source>
        <dbReference type="EMBL" id="GDY30642.1"/>
    </source>
</evidence>